<keyword evidence="10 17" id="KW-0520">NAD</keyword>
<dbReference type="InterPro" id="IPR030677">
    <property type="entry name" value="Nnr"/>
</dbReference>
<keyword evidence="5 18" id="KW-0479">Metal-binding</keyword>
<evidence type="ECO:0000256" key="13">
    <source>
        <dbReference type="ARBA" id="ARBA00023268"/>
    </source>
</evidence>
<evidence type="ECO:0000256" key="11">
    <source>
        <dbReference type="ARBA" id="ARBA00023235"/>
    </source>
</evidence>
<dbReference type="SUPFAM" id="SSF64153">
    <property type="entry name" value="YjeF N-terminal domain-like"/>
    <property type="match status" value="1"/>
</dbReference>
<reference evidence="21 22" key="1">
    <citation type="submission" date="2020-08" db="EMBL/GenBank/DDBJ databases">
        <title>Novel species isolated from subtropical streams in China.</title>
        <authorList>
            <person name="Lu H."/>
        </authorList>
    </citation>
    <scope>NUCLEOTIDE SEQUENCE [LARGE SCALE GENOMIC DNA]</scope>
    <source>
        <strain evidence="21 22">FT31W</strain>
    </source>
</reference>
<dbReference type="InterPro" id="IPR029056">
    <property type="entry name" value="Ribokinase-like"/>
</dbReference>
<comment type="similarity">
    <text evidence="17">Belongs to the NnrD/CARKD family.</text>
</comment>
<dbReference type="SUPFAM" id="SSF53613">
    <property type="entry name" value="Ribokinase-like"/>
    <property type="match status" value="1"/>
</dbReference>
<keyword evidence="12 17" id="KW-0456">Lyase</keyword>
<evidence type="ECO:0000256" key="14">
    <source>
        <dbReference type="ARBA" id="ARBA00025153"/>
    </source>
</evidence>
<protein>
    <recommendedName>
        <fullName evidence="17">ADP-dependent (S)-NAD(P)H-hydrate dehydratase</fullName>
        <ecNumber evidence="17">4.2.1.136</ecNumber>
    </recommendedName>
    <alternativeName>
        <fullName evidence="17">ADP-dependent NAD(P)HX dehydratase</fullName>
    </alternativeName>
</protein>
<gene>
    <name evidence="17" type="primary">nnrD</name>
    <name evidence="21" type="ORF">H8K27_12770</name>
</gene>
<evidence type="ECO:0000256" key="4">
    <source>
        <dbReference type="ARBA" id="ARBA00009524"/>
    </source>
</evidence>
<keyword evidence="11 18" id="KW-0413">Isomerase</keyword>
<comment type="function">
    <text evidence="14 18">Bifunctional enzyme that catalyzes the epimerization of the S- and R-forms of NAD(P)HX and the dehydration of the S-form of NAD(P)HX at the expense of ADP, which is converted to AMP. This allows the repair of both epimers of NAD(P)HX, a damaged form of NAD(P)H that is a result of enzymatic or heat-dependent hydration.</text>
</comment>
<proteinExistence type="inferred from homology"/>
<evidence type="ECO:0000256" key="18">
    <source>
        <dbReference type="PIRNR" id="PIRNR017184"/>
    </source>
</evidence>
<name>A0ABR6YQ36_9BURK</name>
<evidence type="ECO:0000256" key="12">
    <source>
        <dbReference type="ARBA" id="ARBA00023239"/>
    </source>
</evidence>
<feature type="binding site" evidence="17">
    <location>
        <begin position="390"/>
        <end position="394"/>
    </location>
    <ligand>
        <name>AMP</name>
        <dbReference type="ChEBI" id="CHEBI:456215"/>
    </ligand>
</feature>
<evidence type="ECO:0000259" key="20">
    <source>
        <dbReference type="PROSITE" id="PS51385"/>
    </source>
</evidence>
<evidence type="ECO:0000256" key="10">
    <source>
        <dbReference type="ARBA" id="ARBA00023027"/>
    </source>
</evidence>
<dbReference type="InterPro" id="IPR004443">
    <property type="entry name" value="YjeF_N_dom"/>
</dbReference>
<keyword evidence="9 18" id="KW-0630">Potassium</keyword>
<sequence>MQQTEYSLMQKAGIAAATLAAGILRERHLPVLIIAGPGNNGGDACETAARLAMMGWHCTLLMYGEPGKYSEDAKKSYALASELSVTLRGDQDLPEILSAQWSLIIDGIFGIGLTRDMDEHYAELIHGINELTAHGQTAVLALDLPSGINPDTGDFTNTQMLAIRADYTLTFIANKPGLHTAYGKDSSGIVFVDDLDIQPAVFPDSRCLLIEANMLPLSGLRRLPNTHKGHYGHVLIIGGAQGMTGACLLAGRSALLAGAGKVSIGFLDAAASFDALHPEIMCKNIRDFTVNNEVLVVGPGMGTSHDAKKILQDMLRKNTPIVIDADALNLIAAEPELQVILRQKTSPVMLTPHPLEAARLLGKSITQVQHDRLSAAKQLATAFNAIVILKGAGSIVSNPAGDIFINTTGNPGLSTGGTGDVLAGLCGALLAQGMQTIEAAKFATWIHSKAADELVDSGIGPIGLCAGELPPAIRNILNRLVRRPNFPLPTQQSV</sequence>
<dbReference type="PROSITE" id="PS51385">
    <property type="entry name" value="YJEF_N"/>
    <property type="match status" value="1"/>
</dbReference>
<evidence type="ECO:0000256" key="8">
    <source>
        <dbReference type="ARBA" id="ARBA00022857"/>
    </source>
</evidence>
<evidence type="ECO:0000313" key="22">
    <source>
        <dbReference type="Proteomes" id="UP000613113"/>
    </source>
</evidence>
<dbReference type="HAMAP" id="MF_01965">
    <property type="entry name" value="NADHX_dehydratase"/>
    <property type="match status" value="1"/>
</dbReference>
<dbReference type="Pfam" id="PF03853">
    <property type="entry name" value="YjeF_N"/>
    <property type="match status" value="1"/>
</dbReference>
<comment type="cofactor">
    <cofactor evidence="17">
        <name>Mg(2+)</name>
        <dbReference type="ChEBI" id="CHEBI:18420"/>
    </cofactor>
</comment>
<comment type="catalytic activity">
    <reaction evidence="2 18">
        <text>(6R)-NADPHX = (6S)-NADPHX</text>
        <dbReference type="Rhea" id="RHEA:32227"/>
        <dbReference type="ChEBI" id="CHEBI:64076"/>
        <dbReference type="ChEBI" id="CHEBI:64077"/>
        <dbReference type="EC" id="5.1.99.6"/>
    </reaction>
</comment>
<keyword evidence="13" id="KW-0511">Multifunctional enzyme</keyword>
<keyword evidence="22" id="KW-1185">Reference proteome</keyword>
<feature type="binding site" evidence="17">
    <location>
        <position position="419"/>
    </location>
    <ligand>
        <name>AMP</name>
        <dbReference type="ChEBI" id="CHEBI:456215"/>
    </ligand>
</feature>
<comment type="cofactor">
    <cofactor evidence="18">
        <name>K(+)</name>
        <dbReference type="ChEBI" id="CHEBI:29103"/>
    </cofactor>
    <text evidence="18">Binds 1 potassium ion per subunit.</text>
</comment>
<evidence type="ECO:0000256" key="3">
    <source>
        <dbReference type="ARBA" id="ARBA00006001"/>
    </source>
</evidence>
<comment type="subunit">
    <text evidence="17">Homotetramer.</text>
</comment>
<feature type="domain" description="YjeF C-terminal" evidence="19">
    <location>
        <begin position="211"/>
        <end position="480"/>
    </location>
</feature>
<evidence type="ECO:0000256" key="17">
    <source>
        <dbReference type="HAMAP-Rule" id="MF_01965"/>
    </source>
</evidence>
<evidence type="ECO:0000256" key="15">
    <source>
        <dbReference type="ARBA" id="ARBA00048238"/>
    </source>
</evidence>
<dbReference type="NCBIfam" id="TIGR00196">
    <property type="entry name" value="yjeF_cterm"/>
    <property type="match status" value="1"/>
</dbReference>
<evidence type="ECO:0000259" key="19">
    <source>
        <dbReference type="PROSITE" id="PS51383"/>
    </source>
</evidence>
<dbReference type="PANTHER" id="PTHR12592:SF0">
    <property type="entry name" value="ATP-DEPENDENT (S)-NAD(P)H-HYDRATE DEHYDRATASE"/>
    <property type="match status" value="1"/>
</dbReference>
<dbReference type="CDD" id="cd01171">
    <property type="entry name" value="YXKO-related"/>
    <property type="match status" value="1"/>
</dbReference>
<dbReference type="Gene3D" id="3.40.1190.20">
    <property type="match status" value="1"/>
</dbReference>
<feature type="domain" description="YjeF N-terminal" evidence="20">
    <location>
        <begin position="1"/>
        <end position="203"/>
    </location>
</feature>
<comment type="catalytic activity">
    <reaction evidence="16 17 18">
        <text>(6S)-NADPHX + ADP = AMP + phosphate + NADPH + H(+)</text>
        <dbReference type="Rhea" id="RHEA:32235"/>
        <dbReference type="ChEBI" id="CHEBI:15378"/>
        <dbReference type="ChEBI" id="CHEBI:43474"/>
        <dbReference type="ChEBI" id="CHEBI:57783"/>
        <dbReference type="ChEBI" id="CHEBI:64076"/>
        <dbReference type="ChEBI" id="CHEBI:456215"/>
        <dbReference type="ChEBI" id="CHEBI:456216"/>
        <dbReference type="EC" id="4.2.1.136"/>
    </reaction>
</comment>
<comment type="similarity">
    <text evidence="4 18">In the C-terminal section; belongs to the NnrD/CARKD family.</text>
</comment>
<evidence type="ECO:0000256" key="5">
    <source>
        <dbReference type="ARBA" id="ARBA00022723"/>
    </source>
</evidence>
<dbReference type="PIRSF" id="PIRSF017184">
    <property type="entry name" value="Nnr"/>
    <property type="match status" value="1"/>
</dbReference>
<dbReference type="PROSITE" id="PS51383">
    <property type="entry name" value="YJEF_C_3"/>
    <property type="match status" value="1"/>
</dbReference>
<dbReference type="NCBIfam" id="TIGR00197">
    <property type="entry name" value="yjeF_nterm"/>
    <property type="match status" value="1"/>
</dbReference>
<dbReference type="Pfam" id="PF01256">
    <property type="entry name" value="Carb_kinase"/>
    <property type="match status" value="1"/>
</dbReference>
<evidence type="ECO:0000256" key="6">
    <source>
        <dbReference type="ARBA" id="ARBA00022741"/>
    </source>
</evidence>
<dbReference type="InterPro" id="IPR000631">
    <property type="entry name" value="CARKD"/>
</dbReference>
<dbReference type="EC" id="4.2.1.136" evidence="17"/>
<keyword evidence="7 17" id="KW-0067">ATP-binding</keyword>
<dbReference type="RefSeq" id="WP_186863572.1">
    <property type="nucleotide sequence ID" value="NZ_JACOGC010000005.1"/>
</dbReference>
<comment type="catalytic activity">
    <reaction evidence="1 18">
        <text>(6R)-NADHX = (6S)-NADHX</text>
        <dbReference type="Rhea" id="RHEA:32215"/>
        <dbReference type="ChEBI" id="CHEBI:64074"/>
        <dbReference type="ChEBI" id="CHEBI:64075"/>
        <dbReference type="EC" id="5.1.99.6"/>
    </reaction>
</comment>
<feature type="binding site" evidence="17">
    <location>
        <position position="246"/>
    </location>
    <ligand>
        <name>(6S)-NADPHX</name>
        <dbReference type="ChEBI" id="CHEBI:64076"/>
    </ligand>
</feature>
<dbReference type="Gene3D" id="3.40.50.10260">
    <property type="entry name" value="YjeF N-terminal domain"/>
    <property type="match status" value="1"/>
</dbReference>
<comment type="similarity">
    <text evidence="3 18">In the N-terminal section; belongs to the NnrE/AIBP family.</text>
</comment>
<evidence type="ECO:0000256" key="1">
    <source>
        <dbReference type="ARBA" id="ARBA00000013"/>
    </source>
</evidence>
<comment type="caution">
    <text evidence="21">The sequence shown here is derived from an EMBL/GenBank/DDBJ whole genome shotgun (WGS) entry which is preliminary data.</text>
</comment>
<dbReference type="InterPro" id="IPR036652">
    <property type="entry name" value="YjeF_N_dom_sf"/>
</dbReference>
<evidence type="ECO:0000313" key="21">
    <source>
        <dbReference type="EMBL" id="MBC3886008.1"/>
    </source>
</evidence>
<feature type="binding site" evidence="17">
    <location>
        <position position="420"/>
    </location>
    <ligand>
        <name>(6S)-NADPHX</name>
        <dbReference type="ChEBI" id="CHEBI:64076"/>
    </ligand>
</feature>
<evidence type="ECO:0000256" key="2">
    <source>
        <dbReference type="ARBA" id="ARBA00000909"/>
    </source>
</evidence>
<evidence type="ECO:0000256" key="9">
    <source>
        <dbReference type="ARBA" id="ARBA00022958"/>
    </source>
</evidence>
<feature type="binding site" evidence="17">
    <location>
        <position position="300"/>
    </location>
    <ligand>
        <name>(6S)-NADPHX</name>
        <dbReference type="ChEBI" id="CHEBI:64076"/>
    </ligand>
</feature>
<dbReference type="EMBL" id="JACOGC010000005">
    <property type="protein sequence ID" value="MBC3886008.1"/>
    <property type="molecule type" value="Genomic_DNA"/>
</dbReference>
<keyword evidence="6 17" id="KW-0547">Nucleotide-binding</keyword>
<comment type="function">
    <text evidence="17">Catalyzes the dehydration of the S-form of NAD(P)HX at the expense of ADP, which is converted to AMP. Together with NAD(P)HX epimerase, which catalyzes the epimerization of the S- and R-forms, the enzyme allows the repair of both epimers of NAD(P)HX, a damaged form of NAD(P)H that is a result of enzymatic or heat-dependent hydration.</text>
</comment>
<evidence type="ECO:0000256" key="7">
    <source>
        <dbReference type="ARBA" id="ARBA00022840"/>
    </source>
</evidence>
<organism evidence="21 22">
    <name type="scientific">Undibacterium griseum</name>
    <dbReference type="NCBI Taxonomy" id="2762295"/>
    <lineage>
        <taxon>Bacteria</taxon>
        <taxon>Pseudomonadati</taxon>
        <taxon>Pseudomonadota</taxon>
        <taxon>Betaproteobacteria</taxon>
        <taxon>Burkholderiales</taxon>
        <taxon>Oxalobacteraceae</taxon>
        <taxon>Undibacterium</taxon>
    </lineage>
</organism>
<feature type="binding site" evidence="17">
    <location>
        <position position="353"/>
    </location>
    <ligand>
        <name>(6S)-NADPHX</name>
        <dbReference type="ChEBI" id="CHEBI:64076"/>
    </ligand>
</feature>
<accession>A0ABR6YQ36</accession>
<keyword evidence="8 17" id="KW-0521">NADP</keyword>
<dbReference type="Proteomes" id="UP000613113">
    <property type="component" value="Unassembled WGS sequence"/>
</dbReference>
<evidence type="ECO:0000256" key="16">
    <source>
        <dbReference type="ARBA" id="ARBA00049209"/>
    </source>
</evidence>
<dbReference type="PANTHER" id="PTHR12592">
    <property type="entry name" value="ATP-DEPENDENT (S)-NAD(P)H-HYDRATE DEHYDRATASE FAMILY MEMBER"/>
    <property type="match status" value="1"/>
</dbReference>
<comment type="catalytic activity">
    <reaction evidence="15 17 18">
        <text>(6S)-NADHX + ADP = AMP + phosphate + NADH + H(+)</text>
        <dbReference type="Rhea" id="RHEA:32223"/>
        <dbReference type="ChEBI" id="CHEBI:15378"/>
        <dbReference type="ChEBI" id="CHEBI:43474"/>
        <dbReference type="ChEBI" id="CHEBI:57945"/>
        <dbReference type="ChEBI" id="CHEBI:64074"/>
        <dbReference type="ChEBI" id="CHEBI:456215"/>
        <dbReference type="ChEBI" id="CHEBI:456216"/>
        <dbReference type="EC" id="4.2.1.136"/>
    </reaction>
</comment>